<proteinExistence type="predicted"/>
<evidence type="ECO:0000313" key="1">
    <source>
        <dbReference type="EMBL" id="QJA61238.1"/>
    </source>
</evidence>
<gene>
    <name evidence="2" type="ORF">MM415A03898_0005</name>
    <name evidence="1" type="ORF">MM415B00972_0035</name>
</gene>
<dbReference type="EMBL" id="MT141772">
    <property type="protein sequence ID" value="QJA70201.1"/>
    <property type="molecule type" value="Genomic_DNA"/>
</dbReference>
<reference evidence="1" key="1">
    <citation type="submission" date="2020-03" db="EMBL/GenBank/DDBJ databases">
        <title>The deep terrestrial virosphere.</title>
        <authorList>
            <person name="Holmfeldt K."/>
            <person name="Nilsson E."/>
            <person name="Simone D."/>
            <person name="Lopez-Fernandez M."/>
            <person name="Wu X."/>
            <person name="de Brujin I."/>
            <person name="Lundin D."/>
            <person name="Andersson A."/>
            <person name="Bertilsson S."/>
            <person name="Dopson M."/>
        </authorList>
    </citation>
    <scope>NUCLEOTIDE SEQUENCE</scope>
    <source>
        <strain evidence="2">MM415A03898</strain>
        <strain evidence="1">MM415B00972</strain>
    </source>
</reference>
<name>A0A6M3IVF7_9ZZZZ</name>
<evidence type="ECO:0000313" key="2">
    <source>
        <dbReference type="EMBL" id="QJA70201.1"/>
    </source>
</evidence>
<dbReference type="AlphaFoldDB" id="A0A6M3IVF7"/>
<accession>A0A6M3IVF7</accession>
<organism evidence="1">
    <name type="scientific">viral metagenome</name>
    <dbReference type="NCBI Taxonomy" id="1070528"/>
    <lineage>
        <taxon>unclassified sequences</taxon>
        <taxon>metagenomes</taxon>
        <taxon>organismal metagenomes</taxon>
    </lineage>
</organism>
<dbReference type="EMBL" id="MT141434">
    <property type="protein sequence ID" value="QJA61238.1"/>
    <property type="molecule type" value="Genomic_DNA"/>
</dbReference>
<sequence length="67" mass="7529">MDTGKGYLAMLEEKEYQQVLSVGEEGARTDGLFRLNEIVEVKGSRFKIKKITPKGLTLRVLPKESSD</sequence>
<protein>
    <submittedName>
        <fullName evidence="1">Uncharacterized protein</fullName>
    </submittedName>
</protein>